<evidence type="ECO:0000313" key="4">
    <source>
        <dbReference type="Proteomes" id="UP000243904"/>
    </source>
</evidence>
<protein>
    <recommendedName>
        <fullName evidence="5">DUF3551 domain-containing protein</fullName>
    </recommendedName>
</protein>
<organism evidence="3 4">
    <name type="scientific">Bradyrhizobium canariense</name>
    <dbReference type="NCBI Taxonomy" id="255045"/>
    <lineage>
        <taxon>Bacteria</taxon>
        <taxon>Pseudomonadati</taxon>
        <taxon>Pseudomonadota</taxon>
        <taxon>Alphaproteobacteria</taxon>
        <taxon>Hyphomicrobiales</taxon>
        <taxon>Nitrobacteraceae</taxon>
        <taxon>Bradyrhizobium</taxon>
    </lineage>
</organism>
<evidence type="ECO:0000256" key="2">
    <source>
        <dbReference type="SAM" id="SignalP"/>
    </source>
</evidence>
<keyword evidence="4" id="KW-1185">Reference proteome</keyword>
<dbReference type="Proteomes" id="UP000243904">
    <property type="component" value="Chromosome I"/>
</dbReference>
<keyword evidence="2" id="KW-0732">Signal</keyword>
<reference evidence="4" key="1">
    <citation type="submission" date="2016-10" db="EMBL/GenBank/DDBJ databases">
        <authorList>
            <person name="Varghese N."/>
            <person name="Submissions S."/>
        </authorList>
    </citation>
    <scope>NUCLEOTIDE SEQUENCE [LARGE SCALE GENOMIC DNA]</scope>
    <source>
        <strain evidence="4">GAS369</strain>
    </source>
</reference>
<dbReference type="EMBL" id="LT629750">
    <property type="protein sequence ID" value="SDT03842.1"/>
    <property type="molecule type" value="Genomic_DNA"/>
</dbReference>
<feature type="signal peptide" evidence="2">
    <location>
        <begin position="1"/>
        <end position="30"/>
    </location>
</feature>
<dbReference type="InterPro" id="IPR021937">
    <property type="entry name" value="DUF3551"/>
</dbReference>
<name>A0A1H1X3U7_9BRAD</name>
<feature type="region of interest" description="Disordered" evidence="1">
    <location>
        <begin position="83"/>
        <end position="106"/>
    </location>
</feature>
<sequence>MKLVSGKIAASAAFVTLAASAAMLPSAADAGDYCYNSATGGSSCSYTSMEQCQATASGRGAWCSHAIDWSKFPGYGGSYASYPKKGRGRKPVAPPSDMPQKGEGGQ</sequence>
<dbReference type="RefSeq" id="WP_157810102.1">
    <property type="nucleotide sequence ID" value="NZ_LT629750.1"/>
</dbReference>
<feature type="chain" id="PRO_5009265139" description="DUF3551 domain-containing protein" evidence="2">
    <location>
        <begin position="31"/>
        <end position="106"/>
    </location>
</feature>
<evidence type="ECO:0000313" key="3">
    <source>
        <dbReference type="EMBL" id="SDT03842.1"/>
    </source>
</evidence>
<gene>
    <name evidence="3" type="ORF">SAMN05444158_4139</name>
</gene>
<dbReference type="AlphaFoldDB" id="A0A1H1X3U7"/>
<accession>A0A1H1X3U7</accession>
<evidence type="ECO:0008006" key="5">
    <source>
        <dbReference type="Google" id="ProtNLM"/>
    </source>
</evidence>
<dbReference type="Pfam" id="PF12071">
    <property type="entry name" value="DUF3551"/>
    <property type="match status" value="1"/>
</dbReference>
<evidence type="ECO:0000256" key="1">
    <source>
        <dbReference type="SAM" id="MobiDB-lite"/>
    </source>
</evidence>
<proteinExistence type="predicted"/>